<dbReference type="RefSeq" id="WP_194121791.1">
    <property type="nucleotide sequence ID" value="NZ_JACYGY010000001.1"/>
</dbReference>
<evidence type="ECO:0000313" key="2">
    <source>
        <dbReference type="Proteomes" id="UP000634134"/>
    </source>
</evidence>
<accession>A0ABR9WDW6</accession>
<keyword evidence="2" id="KW-1185">Reference proteome</keyword>
<proteinExistence type="predicted"/>
<evidence type="ECO:0000313" key="1">
    <source>
        <dbReference type="EMBL" id="MBE9463673.1"/>
    </source>
</evidence>
<comment type="caution">
    <text evidence="1">The sequence shown here is derived from an EMBL/GenBank/DDBJ whole genome shotgun (WGS) entry which is preliminary data.</text>
</comment>
<reference evidence="2" key="1">
    <citation type="submission" date="2023-07" db="EMBL/GenBank/DDBJ databases">
        <title>Dyadobacter sp. nov 'subterranea' isolated from contaminted grondwater.</title>
        <authorList>
            <person name="Szabo I."/>
            <person name="Al-Omari J."/>
            <person name="Szerdahelyi S.G."/>
            <person name="Rado J."/>
        </authorList>
    </citation>
    <scope>NUCLEOTIDE SEQUENCE [LARGE SCALE GENOMIC DNA]</scope>
    <source>
        <strain evidence="2">UP-52</strain>
    </source>
</reference>
<organism evidence="1 2">
    <name type="scientific">Dyadobacter subterraneus</name>
    <dbReference type="NCBI Taxonomy" id="2773304"/>
    <lineage>
        <taxon>Bacteria</taxon>
        <taxon>Pseudomonadati</taxon>
        <taxon>Bacteroidota</taxon>
        <taxon>Cytophagia</taxon>
        <taxon>Cytophagales</taxon>
        <taxon>Spirosomataceae</taxon>
        <taxon>Dyadobacter</taxon>
    </lineage>
</organism>
<dbReference type="EMBL" id="JACYGY010000001">
    <property type="protein sequence ID" value="MBE9463673.1"/>
    <property type="molecule type" value="Genomic_DNA"/>
</dbReference>
<sequence>MYEILLLFNEIKEADKPDYISDSSFYIKKIGNHLKNGQLILTDLKNIKTIQIPKSPDVKIQFHLIPFD</sequence>
<gene>
    <name evidence="1" type="ORF">IEE83_17435</name>
</gene>
<name>A0ABR9WDW6_9BACT</name>
<protein>
    <submittedName>
        <fullName evidence="1">Uncharacterized protein</fullName>
    </submittedName>
</protein>
<dbReference type="Proteomes" id="UP000634134">
    <property type="component" value="Unassembled WGS sequence"/>
</dbReference>